<keyword evidence="2" id="KW-1133">Transmembrane helix</keyword>
<keyword evidence="2" id="KW-0472">Membrane</keyword>
<feature type="domain" description="DUF6594" evidence="3">
    <location>
        <begin position="113"/>
        <end position="377"/>
    </location>
</feature>
<dbReference type="EMBL" id="JABCIY010000213">
    <property type="protein sequence ID" value="KAF7188176.1"/>
    <property type="molecule type" value="Genomic_DNA"/>
</dbReference>
<dbReference type="Proteomes" id="UP000660729">
    <property type="component" value="Unassembled WGS sequence"/>
</dbReference>
<keyword evidence="5" id="KW-1185">Reference proteome</keyword>
<feature type="transmembrane region" description="Helical" evidence="2">
    <location>
        <begin position="365"/>
        <end position="383"/>
    </location>
</feature>
<evidence type="ECO:0000313" key="5">
    <source>
        <dbReference type="Proteomes" id="UP000660729"/>
    </source>
</evidence>
<feature type="region of interest" description="Disordered" evidence="1">
    <location>
        <begin position="1"/>
        <end position="55"/>
    </location>
</feature>
<evidence type="ECO:0000256" key="1">
    <source>
        <dbReference type="SAM" id="MobiDB-lite"/>
    </source>
</evidence>
<protein>
    <recommendedName>
        <fullName evidence="3">DUF6594 domain-containing protein</fullName>
    </recommendedName>
</protein>
<feature type="transmembrane region" description="Helical" evidence="2">
    <location>
        <begin position="309"/>
        <end position="328"/>
    </location>
</feature>
<organism evidence="4 5">
    <name type="scientific">Pseudocercospora fuligena</name>
    <dbReference type="NCBI Taxonomy" id="685502"/>
    <lineage>
        <taxon>Eukaryota</taxon>
        <taxon>Fungi</taxon>
        <taxon>Dikarya</taxon>
        <taxon>Ascomycota</taxon>
        <taxon>Pezizomycotina</taxon>
        <taxon>Dothideomycetes</taxon>
        <taxon>Dothideomycetidae</taxon>
        <taxon>Mycosphaerellales</taxon>
        <taxon>Mycosphaerellaceae</taxon>
        <taxon>Pseudocercospora</taxon>
    </lineage>
</organism>
<sequence>MSESAGNSLSIMERGEVPASAEQKSEKVVEVQASDQDDSGAGEDHTVGMQRSNTRSSALMRRIEKLRFQVLIGRFRDQEQECPEPTSFENAVEHALWHMREKVRMRGKPLPGYPEMAIFLGSDERLMMCRRFATIQARLLLEKQAEMRELEEKLEAFDRDDFNKNEIGRDVDPTRPARLTSRYRRDEKERDARQAFFDRLETKFLEYEKLVSAVNRMMSLEKPASYERKNVKQFAEERKPLVTEELEWIMDDQYTQDIVTLRGARLNGYLVARFETFVNKLVSALKSSGGNMRDWIERNSQAGKLASQVGMGILILLVPIMFVVPVYILSLYGENTGKSIGILIAFALAFAGLLAGGTPAKPHEVLNGSAAYLAVLVVFFGSVGSNRN</sequence>
<evidence type="ECO:0000259" key="3">
    <source>
        <dbReference type="Pfam" id="PF20237"/>
    </source>
</evidence>
<keyword evidence="2" id="KW-0812">Transmembrane</keyword>
<dbReference type="OrthoDB" id="3646533at2759"/>
<dbReference type="AlphaFoldDB" id="A0A8H6R8Y2"/>
<reference evidence="4" key="1">
    <citation type="submission" date="2020-04" db="EMBL/GenBank/DDBJ databases">
        <title>Draft genome resource of the tomato pathogen Pseudocercospora fuligena.</title>
        <authorList>
            <person name="Zaccaron A."/>
        </authorList>
    </citation>
    <scope>NUCLEOTIDE SEQUENCE</scope>
    <source>
        <strain evidence="4">PF001</strain>
    </source>
</reference>
<feature type="transmembrane region" description="Helical" evidence="2">
    <location>
        <begin position="340"/>
        <end position="359"/>
    </location>
</feature>
<accession>A0A8H6R8Y2</accession>
<evidence type="ECO:0000256" key="2">
    <source>
        <dbReference type="SAM" id="Phobius"/>
    </source>
</evidence>
<proteinExistence type="predicted"/>
<dbReference type="PANTHER" id="PTHR34502">
    <property type="entry name" value="DUF6594 DOMAIN-CONTAINING PROTEIN-RELATED"/>
    <property type="match status" value="1"/>
</dbReference>
<dbReference type="InterPro" id="IPR046529">
    <property type="entry name" value="DUF6594"/>
</dbReference>
<feature type="compositionally biased region" description="Polar residues" evidence="1">
    <location>
        <begin position="1"/>
        <end position="10"/>
    </location>
</feature>
<name>A0A8H6R8Y2_9PEZI</name>
<dbReference type="PANTHER" id="PTHR34502:SF3">
    <property type="entry name" value="DUF6594 DOMAIN-CONTAINING PROTEIN"/>
    <property type="match status" value="1"/>
</dbReference>
<gene>
    <name evidence="4" type="ORF">HII31_10461</name>
</gene>
<comment type="caution">
    <text evidence="4">The sequence shown here is derived from an EMBL/GenBank/DDBJ whole genome shotgun (WGS) entry which is preliminary data.</text>
</comment>
<dbReference type="Pfam" id="PF20237">
    <property type="entry name" value="DUF6594"/>
    <property type="match status" value="1"/>
</dbReference>
<evidence type="ECO:0000313" key="4">
    <source>
        <dbReference type="EMBL" id="KAF7188176.1"/>
    </source>
</evidence>